<gene>
    <name evidence="2" type="ORF">JW592_02190</name>
</gene>
<dbReference type="RefSeq" id="WP_209263087.1">
    <property type="nucleotide sequence ID" value="NZ_JAFFZN010000001.1"/>
</dbReference>
<reference evidence="2 3" key="1">
    <citation type="submission" date="2021-02" db="EMBL/GenBank/DDBJ databases">
        <title>Streptomyces spirodelae sp. nov., isolated from duckweed.</title>
        <authorList>
            <person name="Saimee Y."/>
            <person name="Duangmal K."/>
        </authorList>
    </citation>
    <scope>NUCLEOTIDE SEQUENCE [LARGE SCALE GENOMIC DNA]</scope>
    <source>
        <strain evidence="2 3">DW4-2</strain>
    </source>
</reference>
<dbReference type="PANTHER" id="PTHR39209:SF2">
    <property type="entry name" value="CYTOPLASMIC PROTEIN"/>
    <property type="match status" value="1"/>
</dbReference>
<dbReference type="SUPFAM" id="SSF56037">
    <property type="entry name" value="PheT/TilS domain"/>
    <property type="match status" value="1"/>
</dbReference>
<dbReference type="SMART" id="SM00873">
    <property type="entry name" value="B3_4"/>
    <property type="match status" value="1"/>
</dbReference>
<evidence type="ECO:0000259" key="1">
    <source>
        <dbReference type="SMART" id="SM00873"/>
    </source>
</evidence>
<sequence>MHFEHSPHLWQDFPQLVPGVLHAKGITARPAVPVDASVRELWARAAARNAAGGGTESGLPQIQAWRRAFASMGLKPTQYRCAAESLLRRFRKEGSLPDIHPLIDLCNAASLAYAIPVGVFDLARIEGDLQVRYALGDERYETFAGDEERPEPGEVVFADEAGRAHARRWTNRQSGRSAVREDTEEVLIVAEALHETAPGEMAELTEVLANVLRTHWEAVPRSAVLTRSAPRFEV</sequence>
<feature type="domain" description="B3/B4 tRNA-binding" evidence="1">
    <location>
        <begin position="63"/>
        <end position="217"/>
    </location>
</feature>
<keyword evidence="3" id="KW-1185">Reference proteome</keyword>
<evidence type="ECO:0000313" key="3">
    <source>
        <dbReference type="Proteomes" id="UP001518976"/>
    </source>
</evidence>
<accession>A0ABS3WME3</accession>
<dbReference type="Pfam" id="PF03483">
    <property type="entry name" value="B3_4"/>
    <property type="match status" value="1"/>
</dbReference>
<dbReference type="InterPro" id="IPR005146">
    <property type="entry name" value="B3/B4_tRNA-bd"/>
</dbReference>
<dbReference type="Gene3D" id="3.50.40.10">
    <property type="entry name" value="Phenylalanyl-trna Synthetase, Chain B, domain 3"/>
    <property type="match status" value="1"/>
</dbReference>
<comment type="caution">
    <text evidence="2">The sequence shown here is derived from an EMBL/GenBank/DDBJ whole genome shotgun (WGS) entry which is preliminary data.</text>
</comment>
<dbReference type="Proteomes" id="UP001518976">
    <property type="component" value="Unassembled WGS sequence"/>
</dbReference>
<name>A0ABS3WME3_9ACTN</name>
<proteinExistence type="predicted"/>
<dbReference type="InterPro" id="IPR020825">
    <property type="entry name" value="Phe-tRNA_synthase-like_B3/B4"/>
</dbReference>
<protein>
    <recommendedName>
        <fullName evidence="1">B3/B4 tRNA-binding domain-containing protein</fullName>
    </recommendedName>
</protein>
<dbReference type="EMBL" id="JAFFZN010000001">
    <property type="protein sequence ID" value="MBO8184295.1"/>
    <property type="molecule type" value="Genomic_DNA"/>
</dbReference>
<organism evidence="2 3">
    <name type="scientific">Streptomyces spirodelae</name>
    <dbReference type="NCBI Taxonomy" id="2812904"/>
    <lineage>
        <taxon>Bacteria</taxon>
        <taxon>Bacillati</taxon>
        <taxon>Actinomycetota</taxon>
        <taxon>Actinomycetes</taxon>
        <taxon>Kitasatosporales</taxon>
        <taxon>Streptomycetaceae</taxon>
        <taxon>Streptomyces</taxon>
    </lineage>
</organism>
<evidence type="ECO:0000313" key="2">
    <source>
        <dbReference type="EMBL" id="MBO8184295.1"/>
    </source>
</evidence>
<dbReference type="PANTHER" id="PTHR39209">
    <property type="match status" value="1"/>
</dbReference>